<protein>
    <submittedName>
        <fullName evidence="1">Uncharacterized protein</fullName>
    </submittedName>
</protein>
<gene>
    <name evidence="1" type="ORF">A6A04_20890</name>
</gene>
<evidence type="ECO:0000313" key="1">
    <source>
        <dbReference type="EMBL" id="OAN45410.1"/>
    </source>
</evidence>
<sequence length="163" mass="18479">MRNHGNGTAFNSRITFLFDEAHIGGESFKIDEKKKKEFPYSQTFNTIPASPSHVQAGQEACFYRLPTPIAHDYQHKIERMECFALIEYEDAFKNSFKTVQEVRVSVRLAEDVPKVLLTFGEEVVSTERLSALAIENHSSPHAGEMKVSTLIARGLRLFARAFL</sequence>
<organism evidence="1 2">
    <name type="scientific">Paramagnetospirillum marisnigri</name>
    <dbReference type="NCBI Taxonomy" id="1285242"/>
    <lineage>
        <taxon>Bacteria</taxon>
        <taxon>Pseudomonadati</taxon>
        <taxon>Pseudomonadota</taxon>
        <taxon>Alphaproteobacteria</taxon>
        <taxon>Rhodospirillales</taxon>
        <taxon>Magnetospirillaceae</taxon>
        <taxon>Paramagnetospirillum</taxon>
    </lineage>
</organism>
<name>A0A178M9H4_9PROT</name>
<evidence type="ECO:0000313" key="2">
    <source>
        <dbReference type="Proteomes" id="UP000078428"/>
    </source>
</evidence>
<comment type="caution">
    <text evidence="1">The sequence shown here is derived from an EMBL/GenBank/DDBJ whole genome shotgun (WGS) entry which is preliminary data.</text>
</comment>
<proteinExistence type="predicted"/>
<keyword evidence="2" id="KW-1185">Reference proteome</keyword>
<reference evidence="1 2" key="1">
    <citation type="submission" date="2016-04" db="EMBL/GenBank/DDBJ databases">
        <title>Draft genome sequence of freshwater magnetotactic bacteria Magnetospirillum marisnigri SP-1 and Magnetospirillum moscoviense BB-1.</title>
        <authorList>
            <person name="Koziaeva V."/>
            <person name="Dziuba M.V."/>
            <person name="Ivanov T.M."/>
            <person name="Kuznetsov B."/>
            <person name="Grouzdev D.S."/>
        </authorList>
    </citation>
    <scope>NUCLEOTIDE SEQUENCE [LARGE SCALE GENOMIC DNA]</scope>
    <source>
        <strain evidence="1 2">SP-1</strain>
    </source>
</reference>
<accession>A0A178M9H4</accession>
<dbReference type="AlphaFoldDB" id="A0A178M9H4"/>
<dbReference type="EMBL" id="LWQT01000101">
    <property type="protein sequence ID" value="OAN45410.1"/>
    <property type="molecule type" value="Genomic_DNA"/>
</dbReference>
<dbReference type="Proteomes" id="UP000078428">
    <property type="component" value="Unassembled WGS sequence"/>
</dbReference>